<dbReference type="Gene3D" id="3.30.460.10">
    <property type="entry name" value="Beta Polymerase, domain 2"/>
    <property type="match status" value="1"/>
</dbReference>
<organism evidence="3 4">
    <name type="scientific">Gleimia europaea ACS-120-V-Col10b</name>
    <dbReference type="NCBI Taxonomy" id="883069"/>
    <lineage>
        <taxon>Bacteria</taxon>
        <taxon>Bacillati</taxon>
        <taxon>Actinomycetota</taxon>
        <taxon>Actinomycetes</taxon>
        <taxon>Actinomycetales</taxon>
        <taxon>Actinomycetaceae</taxon>
        <taxon>Gleimia</taxon>
    </lineage>
</organism>
<dbReference type="RefSeq" id="WP_016443460.1">
    <property type="nucleotide sequence ID" value="NZ_KE150266.1"/>
</dbReference>
<dbReference type="Pfam" id="PF02410">
    <property type="entry name" value="RsfS"/>
    <property type="match status" value="1"/>
</dbReference>
<dbReference type="SUPFAM" id="SSF81301">
    <property type="entry name" value="Nucleotidyltransferase"/>
    <property type="match status" value="1"/>
</dbReference>
<dbReference type="PANTHER" id="PTHR21043:SF0">
    <property type="entry name" value="MITOCHONDRIAL ASSEMBLY OF RIBOSOMAL LARGE SUBUNIT PROTEIN 1"/>
    <property type="match status" value="1"/>
</dbReference>
<dbReference type="InterPro" id="IPR043519">
    <property type="entry name" value="NT_sf"/>
</dbReference>
<evidence type="ECO:0000256" key="2">
    <source>
        <dbReference type="HAMAP-Rule" id="MF_01477"/>
    </source>
</evidence>
<dbReference type="GO" id="GO:0017148">
    <property type="term" value="P:negative regulation of translation"/>
    <property type="evidence" value="ECO:0007669"/>
    <property type="project" value="UniProtKB-UniRule"/>
</dbReference>
<dbReference type="OrthoDB" id="9793681at2"/>
<sequence length="116" mass="12995">MELSDSTRQYLQVAVRAAQDKSGINPVAILVGERTPFTDVFLIVSASSGRQVQAIANEVTDKVLEAGGRRPRVESGEELSWVLMDFGDFVVHVQLEEQREFYALERLWADCPVLEL</sequence>
<dbReference type="HAMAP" id="MF_01477">
    <property type="entry name" value="Iojap_RsfS"/>
    <property type="match status" value="1"/>
</dbReference>
<reference evidence="3 4" key="1">
    <citation type="submission" date="2013-05" db="EMBL/GenBank/DDBJ databases">
        <title>The Genome Sequence of Actinomyces europaeus ACS-120-V-COL10B.</title>
        <authorList>
            <consortium name="The Broad Institute Genomics Platform"/>
            <person name="Earl A."/>
            <person name="Ward D."/>
            <person name="Feldgarden M."/>
            <person name="Gevers D."/>
            <person name="Saerens B."/>
            <person name="Vaneechoutte M."/>
            <person name="Walker B."/>
            <person name="Young S."/>
            <person name="Zeng Q."/>
            <person name="Gargeya S."/>
            <person name="Fitzgerald M."/>
            <person name="Haas B."/>
            <person name="Abouelleil A."/>
            <person name="Allen A.W."/>
            <person name="Alvarado L."/>
            <person name="Arachchi H.M."/>
            <person name="Berlin A.M."/>
            <person name="Chapman S.B."/>
            <person name="Gainer-Dewar J."/>
            <person name="Goldberg J."/>
            <person name="Griggs A."/>
            <person name="Gujja S."/>
            <person name="Hansen M."/>
            <person name="Howarth C."/>
            <person name="Imamovic A."/>
            <person name="Ireland A."/>
            <person name="Larimer J."/>
            <person name="McCowan C."/>
            <person name="Murphy C."/>
            <person name="Pearson M."/>
            <person name="Poon T.W."/>
            <person name="Priest M."/>
            <person name="Roberts A."/>
            <person name="Saif S."/>
            <person name="Shea T."/>
            <person name="Sisk P."/>
            <person name="Sykes S."/>
            <person name="Wortman J."/>
            <person name="Nusbaum C."/>
            <person name="Birren B."/>
        </authorList>
    </citation>
    <scope>NUCLEOTIDE SEQUENCE [LARGE SCALE GENOMIC DNA]</scope>
    <source>
        <strain evidence="3 4">ACS-120-V-Col10b</strain>
    </source>
</reference>
<keyword evidence="2" id="KW-0678">Repressor</keyword>
<dbReference type="Proteomes" id="UP000014387">
    <property type="component" value="Unassembled WGS sequence"/>
</dbReference>
<keyword evidence="2" id="KW-0963">Cytoplasm</keyword>
<dbReference type="GO" id="GO:0090071">
    <property type="term" value="P:negative regulation of ribosome biogenesis"/>
    <property type="evidence" value="ECO:0007669"/>
    <property type="project" value="UniProtKB-UniRule"/>
</dbReference>
<dbReference type="AlphaFoldDB" id="A0A9W5VVX9"/>
<comment type="subunit">
    <text evidence="2">Interacts with ribosomal protein uL14 (rplN).</text>
</comment>
<dbReference type="GO" id="GO:0005737">
    <property type="term" value="C:cytoplasm"/>
    <property type="evidence" value="ECO:0007669"/>
    <property type="project" value="UniProtKB-SubCell"/>
</dbReference>
<protein>
    <recommendedName>
        <fullName evidence="2">Ribosomal silencing factor RsfS</fullName>
    </recommendedName>
</protein>
<comment type="similarity">
    <text evidence="1 2">Belongs to the Iojap/RsfS family.</text>
</comment>
<dbReference type="PANTHER" id="PTHR21043">
    <property type="entry name" value="IOJAP SUPERFAMILY ORTHOLOG"/>
    <property type="match status" value="1"/>
</dbReference>
<dbReference type="InterPro" id="IPR004394">
    <property type="entry name" value="Iojap/RsfS/C7orf30"/>
</dbReference>
<evidence type="ECO:0000313" key="3">
    <source>
        <dbReference type="EMBL" id="EPD30348.1"/>
    </source>
</evidence>
<dbReference type="EMBL" id="AGWN01000001">
    <property type="protein sequence ID" value="EPD30348.1"/>
    <property type="molecule type" value="Genomic_DNA"/>
</dbReference>
<keyword evidence="4" id="KW-1185">Reference proteome</keyword>
<evidence type="ECO:0000313" key="4">
    <source>
        <dbReference type="Proteomes" id="UP000014387"/>
    </source>
</evidence>
<comment type="function">
    <text evidence="2">Functions as a ribosomal silencing factor. Interacts with ribosomal protein uL14 (rplN), blocking formation of intersubunit bridge B8. Prevents association of the 30S and 50S ribosomal subunits and the formation of functional ribosomes, thus repressing translation.</text>
</comment>
<comment type="caution">
    <text evidence="3">The sequence shown here is derived from an EMBL/GenBank/DDBJ whole genome shotgun (WGS) entry which is preliminary data.</text>
</comment>
<dbReference type="GO" id="GO:0042256">
    <property type="term" value="P:cytosolic ribosome assembly"/>
    <property type="evidence" value="ECO:0007669"/>
    <property type="project" value="UniProtKB-UniRule"/>
</dbReference>
<keyword evidence="2" id="KW-0810">Translation regulation</keyword>
<accession>A0A9W5VVX9</accession>
<proteinExistence type="inferred from homology"/>
<dbReference type="GO" id="GO:0043023">
    <property type="term" value="F:ribosomal large subunit binding"/>
    <property type="evidence" value="ECO:0007669"/>
    <property type="project" value="TreeGrafter"/>
</dbReference>
<comment type="subcellular location">
    <subcellularLocation>
        <location evidence="2">Cytoplasm</location>
    </subcellularLocation>
</comment>
<evidence type="ECO:0000256" key="1">
    <source>
        <dbReference type="ARBA" id="ARBA00010574"/>
    </source>
</evidence>
<name>A0A9W5VVX9_9ACTO</name>
<dbReference type="NCBIfam" id="TIGR00090">
    <property type="entry name" value="rsfS_iojap_ybeB"/>
    <property type="match status" value="1"/>
</dbReference>
<gene>
    <name evidence="2" type="primary">rsfS</name>
    <name evidence="3" type="ORF">HMPREF9238_00085</name>
</gene>